<dbReference type="InterPro" id="IPR011623">
    <property type="entry name" value="7TMR_DISM_rcpt_extracell_dom1"/>
</dbReference>
<keyword evidence="5" id="KW-0812">Transmembrane</keyword>
<evidence type="ECO:0000256" key="5">
    <source>
        <dbReference type="SAM" id="Phobius"/>
    </source>
</evidence>
<feature type="transmembrane region" description="Helical" evidence="5">
    <location>
        <begin position="208"/>
        <end position="227"/>
    </location>
</feature>
<evidence type="ECO:0000256" key="6">
    <source>
        <dbReference type="SAM" id="SignalP"/>
    </source>
</evidence>
<dbReference type="InterPro" id="IPR005467">
    <property type="entry name" value="His_kinase_dom"/>
</dbReference>
<dbReference type="Proteomes" id="UP001500936">
    <property type="component" value="Unassembled WGS sequence"/>
</dbReference>
<evidence type="ECO:0000256" key="1">
    <source>
        <dbReference type="ARBA" id="ARBA00000085"/>
    </source>
</evidence>
<feature type="transmembrane region" description="Helical" evidence="5">
    <location>
        <begin position="334"/>
        <end position="361"/>
    </location>
</feature>
<evidence type="ECO:0000313" key="8">
    <source>
        <dbReference type="EMBL" id="GAA4405516.1"/>
    </source>
</evidence>
<feature type="transmembrane region" description="Helical" evidence="5">
    <location>
        <begin position="306"/>
        <end position="328"/>
    </location>
</feature>
<dbReference type="Pfam" id="PF07696">
    <property type="entry name" value="7TMR-DISMED2"/>
    <property type="match status" value="1"/>
</dbReference>
<keyword evidence="4" id="KW-0175">Coiled coil</keyword>
<dbReference type="InterPro" id="IPR036890">
    <property type="entry name" value="HATPase_C_sf"/>
</dbReference>
<evidence type="ECO:0000259" key="7">
    <source>
        <dbReference type="PROSITE" id="PS50109"/>
    </source>
</evidence>
<feature type="transmembrane region" description="Helical" evidence="5">
    <location>
        <begin position="234"/>
        <end position="256"/>
    </location>
</feature>
<keyword evidence="9" id="KW-1185">Reference proteome</keyword>
<feature type="signal peptide" evidence="6">
    <location>
        <begin position="1"/>
        <end position="20"/>
    </location>
</feature>
<dbReference type="InterPro" id="IPR011622">
    <property type="entry name" value="7TMR_DISM_rcpt_extracell_dom2"/>
</dbReference>
<dbReference type="EC" id="2.7.13.3" evidence="2"/>
<dbReference type="PRINTS" id="PR00344">
    <property type="entry name" value="BCTRLSENSOR"/>
</dbReference>
<dbReference type="Gene3D" id="1.10.287.130">
    <property type="match status" value="1"/>
</dbReference>
<keyword evidence="3" id="KW-0597">Phosphoprotein</keyword>
<dbReference type="Gene3D" id="2.60.40.2380">
    <property type="match status" value="1"/>
</dbReference>
<name>A0ABP8KFG5_9BACT</name>
<dbReference type="SMART" id="SM00387">
    <property type="entry name" value="HATPase_c"/>
    <property type="match status" value="1"/>
</dbReference>
<dbReference type="PANTHER" id="PTHR43065:SF42">
    <property type="entry name" value="TWO-COMPONENT SENSOR PPRA"/>
    <property type="match status" value="1"/>
</dbReference>
<dbReference type="PANTHER" id="PTHR43065">
    <property type="entry name" value="SENSOR HISTIDINE KINASE"/>
    <property type="match status" value="1"/>
</dbReference>
<feature type="domain" description="Histidine kinase" evidence="7">
    <location>
        <begin position="526"/>
        <end position="768"/>
    </location>
</feature>
<dbReference type="SMART" id="SM00388">
    <property type="entry name" value="HisKA"/>
    <property type="match status" value="1"/>
</dbReference>
<feature type="transmembrane region" description="Helical" evidence="5">
    <location>
        <begin position="373"/>
        <end position="395"/>
    </location>
</feature>
<feature type="transmembrane region" description="Helical" evidence="5">
    <location>
        <begin position="415"/>
        <end position="433"/>
    </location>
</feature>
<dbReference type="InterPro" id="IPR004358">
    <property type="entry name" value="Sig_transdc_His_kin-like_C"/>
</dbReference>
<feature type="coiled-coil region" evidence="4">
    <location>
        <begin position="436"/>
        <end position="510"/>
    </location>
</feature>
<dbReference type="SUPFAM" id="SSF55874">
    <property type="entry name" value="ATPase domain of HSP90 chaperone/DNA topoisomerase II/histidine kinase"/>
    <property type="match status" value="1"/>
</dbReference>
<keyword evidence="5" id="KW-1133">Transmembrane helix</keyword>
<keyword evidence="5" id="KW-0472">Membrane</keyword>
<dbReference type="CDD" id="cd00082">
    <property type="entry name" value="HisKA"/>
    <property type="match status" value="1"/>
</dbReference>
<organism evidence="8 9">
    <name type="scientific">Nibrella viscosa</name>
    <dbReference type="NCBI Taxonomy" id="1084524"/>
    <lineage>
        <taxon>Bacteria</taxon>
        <taxon>Pseudomonadati</taxon>
        <taxon>Bacteroidota</taxon>
        <taxon>Cytophagia</taxon>
        <taxon>Cytophagales</taxon>
        <taxon>Spirosomataceae</taxon>
        <taxon>Nibrella</taxon>
    </lineage>
</organism>
<dbReference type="RefSeq" id="WP_345267344.1">
    <property type="nucleotide sequence ID" value="NZ_BAABHB010000004.1"/>
</dbReference>
<comment type="catalytic activity">
    <reaction evidence="1">
        <text>ATP + protein L-histidine = ADP + protein N-phospho-L-histidine.</text>
        <dbReference type="EC" id="2.7.13.3"/>
    </reaction>
</comment>
<proteinExistence type="predicted"/>
<evidence type="ECO:0000256" key="2">
    <source>
        <dbReference type="ARBA" id="ARBA00012438"/>
    </source>
</evidence>
<protein>
    <recommendedName>
        <fullName evidence="2">histidine kinase</fullName>
        <ecNumber evidence="2">2.7.13.3</ecNumber>
    </recommendedName>
</protein>
<dbReference type="SUPFAM" id="SSF47384">
    <property type="entry name" value="Homodimeric domain of signal transducing histidine kinase"/>
    <property type="match status" value="1"/>
</dbReference>
<dbReference type="Pfam" id="PF07695">
    <property type="entry name" value="7TMR-DISM_7TM"/>
    <property type="match status" value="1"/>
</dbReference>
<reference evidence="9" key="1">
    <citation type="journal article" date="2019" name="Int. J. Syst. Evol. Microbiol.">
        <title>The Global Catalogue of Microorganisms (GCM) 10K type strain sequencing project: providing services to taxonomists for standard genome sequencing and annotation.</title>
        <authorList>
            <consortium name="The Broad Institute Genomics Platform"/>
            <consortium name="The Broad Institute Genome Sequencing Center for Infectious Disease"/>
            <person name="Wu L."/>
            <person name="Ma J."/>
        </authorList>
    </citation>
    <scope>NUCLEOTIDE SEQUENCE [LARGE SCALE GENOMIC DNA]</scope>
    <source>
        <strain evidence="9">JCM 17925</strain>
    </source>
</reference>
<sequence length="768" mass="87236">MRPISLLCLLLVLSLSAVLAQQSLPPVYELKTDTATYVKLDSVYSQVLEDNSGKLSLRDVTGTAAEKHFVALASRKSGLDFTIRTYWFRFRIKNTLEHDALIYLGNQNDYLDMYSRLLVSGPWLHQRTGKRVPWAERDGLKASMALPLTIPKGQEMLVYQRWHVDVPLTDLDEDDLVPTFIFRDQLVKTVYVKRLESNREQRILFKTIIYGIIMLMALYYLSVFLVVRERVYLLLVAFLICLGIYNLPVSIYNYFVSGSAIFQPITRYLDYLSTILFYVFFAEFIRQFLKTRTNLPRLDRRLTRTVLALILWYTAYLTVANTGVLPLSTRSAGGVLVLVSSVLGILAIYPLFCITVVAMLVESYRSGVQGAKLLLVALCPYVLFAAWNLINLFASREVVPPYEAIEVSQNGTSEVLEGIAAVWLVVLFSGALTQRYNQMRKEIADQALERERLEKEREIERHQIIEAQKVELERQVAERTAKVLAQKEEIEAQRDNLAKTLTDLQNTQTQLIHKEKMASLGELTAGIAHEIQNPLNFVNNFAESSVDLLSELHEGPVQTMAESHREDADDLLEDLVQNLQRITHHGQRAGSIVKSMLEHSRAGTGEKTPTDLNALTEEYLRLAYQNVRLKDDSFQADLRLKLDHGLEKVPVIPQEMGRVLLNLYSNAFYAIQEKRRQQNGAFQPQLAVSTHLNNGKIEIRVKDNGTGIPKEIINKIYQPFFTTKPTGQGNTGLGLSLSYDIVTKGHNGEINVETELGEFTEFIVRLPK</sequence>
<dbReference type="Pfam" id="PF02518">
    <property type="entry name" value="HATPase_c"/>
    <property type="match status" value="1"/>
</dbReference>
<evidence type="ECO:0000256" key="3">
    <source>
        <dbReference type="ARBA" id="ARBA00022553"/>
    </source>
</evidence>
<dbReference type="Gene3D" id="3.30.565.10">
    <property type="entry name" value="Histidine kinase-like ATPase, C-terminal domain"/>
    <property type="match status" value="1"/>
</dbReference>
<evidence type="ECO:0000256" key="4">
    <source>
        <dbReference type="SAM" id="Coils"/>
    </source>
</evidence>
<comment type="caution">
    <text evidence="8">The sequence shown here is derived from an EMBL/GenBank/DDBJ whole genome shotgun (WGS) entry which is preliminary data.</text>
</comment>
<dbReference type="InterPro" id="IPR003594">
    <property type="entry name" value="HATPase_dom"/>
</dbReference>
<evidence type="ECO:0000313" key="9">
    <source>
        <dbReference type="Proteomes" id="UP001500936"/>
    </source>
</evidence>
<dbReference type="EMBL" id="BAABHB010000004">
    <property type="protein sequence ID" value="GAA4405516.1"/>
    <property type="molecule type" value="Genomic_DNA"/>
</dbReference>
<dbReference type="InterPro" id="IPR003661">
    <property type="entry name" value="HisK_dim/P_dom"/>
</dbReference>
<dbReference type="PROSITE" id="PS50109">
    <property type="entry name" value="HIS_KIN"/>
    <property type="match status" value="1"/>
</dbReference>
<keyword evidence="6" id="KW-0732">Signal</keyword>
<feature type="chain" id="PRO_5045195886" description="histidine kinase" evidence="6">
    <location>
        <begin position="21"/>
        <end position="768"/>
    </location>
</feature>
<feature type="transmembrane region" description="Helical" evidence="5">
    <location>
        <begin position="268"/>
        <end position="285"/>
    </location>
</feature>
<accession>A0ABP8KFG5</accession>
<dbReference type="Pfam" id="PF00512">
    <property type="entry name" value="HisKA"/>
    <property type="match status" value="1"/>
</dbReference>
<gene>
    <name evidence="8" type="ORF">GCM10023187_23950</name>
</gene>
<dbReference type="InterPro" id="IPR036097">
    <property type="entry name" value="HisK_dim/P_sf"/>
</dbReference>